<dbReference type="SUPFAM" id="SSF52047">
    <property type="entry name" value="RNI-like"/>
    <property type="match status" value="1"/>
</dbReference>
<name>A0AAD7DFI9_MYCRO</name>
<dbReference type="Proteomes" id="UP001221757">
    <property type="component" value="Unassembled WGS sequence"/>
</dbReference>
<evidence type="ECO:0000313" key="3">
    <source>
        <dbReference type="Proteomes" id="UP001221757"/>
    </source>
</evidence>
<dbReference type="InterPro" id="IPR001810">
    <property type="entry name" value="F-box_dom"/>
</dbReference>
<comment type="caution">
    <text evidence="2">The sequence shown here is derived from an EMBL/GenBank/DDBJ whole genome shotgun (WGS) entry which is preliminary data.</text>
</comment>
<feature type="domain" description="F-box" evidence="1">
    <location>
        <begin position="22"/>
        <end position="67"/>
    </location>
</feature>
<keyword evidence="3" id="KW-1185">Reference proteome</keyword>
<dbReference type="Pfam" id="PF12937">
    <property type="entry name" value="F-box-like"/>
    <property type="match status" value="1"/>
</dbReference>
<protein>
    <recommendedName>
        <fullName evidence="1">F-box domain-containing protein</fullName>
    </recommendedName>
</protein>
<evidence type="ECO:0000259" key="1">
    <source>
        <dbReference type="PROSITE" id="PS50181"/>
    </source>
</evidence>
<dbReference type="Gene3D" id="3.80.10.10">
    <property type="entry name" value="Ribonuclease Inhibitor"/>
    <property type="match status" value="1"/>
</dbReference>
<evidence type="ECO:0000313" key="2">
    <source>
        <dbReference type="EMBL" id="KAJ7690197.1"/>
    </source>
</evidence>
<organism evidence="2 3">
    <name type="scientific">Mycena rosella</name>
    <name type="common">Pink bonnet</name>
    <name type="synonym">Agaricus rosellus</name>
    <dbReference type="NCBI Taxonomy" id="1033263"/>
    <lineage>
        <taxon>Eukaryota</taxon>
        <taxon>Fungi</taxon>
        <taxon>Dikarya</taxon>
        <taxon>Basidiomycota</taxon>
        <taxon>Agaricomycotina</taxon>
        <taxon>Agaricomycetes</taxon>
        <taxon>Agaricomycetidae</taxon>
        <taxon>Agaricales</taxon>
        <taxon>Marasmiineae</taxon>
        <taxon>Mycenaceae</taxon>
        <taxon>Mycena</taxon>
    </lineage>
</organism>
<dbReference type="AlphaFoldDB" id="A0AAD7DFI9"/>
<dbReference type="InterPro" id="IPR032675">
    <property type="entry name" value="LRR_dom_sf"/>
</dbReference>
<reference evidence="2" key="1">
    <citation type="submission" date="2023-03" db="EMBL/GenBank/DDBJ databases">
        <title>Massive genome expansion in bonnet fungi (Mycena s.s.) driven by repeated elements and novel gene families across ecological guilds.</title>
        <authorList>
            <consortium name="Lawrence Berkeley National Laboratory"/>
            <person name="Harder C.B."/>
            <person name="Miyauchi S."/>
            <person name="Viragh M."/>
            <person name="Kuo A."/>
            <person name="Thoen E."/>
            <person name="Andreopoulos B."/>
            <person name="Lu D."/>
            <person name="Skrede I."/>
            <person name="Drula E."/>
            <person name="Henrissat B."/>
            <person name="Morin E."/>
            <person name="Kohler A."/>
            <person name="Barry K."/>
            <person name="LaButti K."/>
            <person name="Morin E."/>
            <person name="Salamov A."/>
            <person name="Lipzen A."/>
            <person name="Mereny Z."/>
            <person name="Hegedus B."/>
            <person name="Baldrian P."/>
            <person name="Stursova M."/>
            <person name="Weitz H."/>
            <person name="Taylor A."/>
            <person name="Grigoriev I.V."/>
            <person name="Nagy L.G."/>
            <person name="Martin F."/>
            <person name="Kauserud H."/>
        </authorList>
    </citation>
    <scope>NUCLEOTIDE SEQUENCE</scope>
    <source>
        <strain evidence="2">CBHHK067</strain>
    </source>
</reference>
<dbReference type="EMBL" id="JARKIE010000066">
    <property type="protein sequence ID" value="KAJ7690197.1"/>
    <property type="molecule type" value="Genomic_DNA"/>
</dbReference>
<sequence length="517" mass="58395">MKHLSSKPRAPPDRQARRCSIPLFQRPLPTEILLDVAGFLQNVELLNLSLTSSQLRRLLLPELYKTVSLDSSRACLSGLAMLAAHPELCAYVRTLTVRPNYAIVCWPRSDRPVNESTIAAMIEGLADKLVNLVKFTWGGVDLPPDSLWRAIRHACPQLRKIYSTAGSRHLDPESELLKFEDLTAFSLCFVARDEDLVRLGLPTQLWTMLMERCPNLEELTLRLFCSSHSLRDMDKLTSHVFPHLRALQLEIWFYNRDPSFSQPSVELLGPFLSAHPNIAELSIFPYTSDPERPIPNTLPLFLAPAALSRLRAFVGVYQHIAELPDSAALETLDLTGDPVSVVSVKAVGAALRRLSALRSLDVRLADVQDGLFQSIISACSGLITLRVMFPVNFGMKTLRKLSTALQRLPHLRSFTLYKGHRFTDGTMLRCALAILSDNPRLHEIQVAWFAWERCERRQNGSYFVLVDTGGRRYLDVWERGVRSVRVGGGVFDRRFRYMLEGRDLRGSVAKGLARIRR</sequence>
<dbReference type="PROSITE" id="PS50181">
    <property type="entry name" value="FBOX"/>
    <property type="match status" value="1"/>
</dbReference>
<proteinExistence type="predicted"/>
<gene>
    <name evidence="2" type="ORF">B0H17DRAFT_593437</name>
</gene>
<accession>A0AAD7DFI9</accession>